<evidence type="ECO:0000313" key="2">
    <source>
        <dbReference type="Proteomes" id="UP000821865"/>
    </source>
</evidence>
<name>A0ACB8CLM4_DERSI</name>
<reference evidence="1" key="1">
    <citation type="submission" date="2020-05" db="EMBL/GenBank/DDBJ databases">
        <title>Large-scale comparative analyses of tick genomes elucidate their genetic diversity and vector capacities.</title>
        <authorList>
            <person name="Jia N."/>
            <person name="Wang J."/>
            <person name="Shi W."/>
            <person name="Du L."/>
            <person name="Sun Y."/>
            <person name="Zhan W."/>
            <person name="Jiang J."/>
            <person name="Wang Q."/>
            <person name="Zhang B."/>
            <person name="Ji P."/>
            <person name="Sakyi L.B."/>
            <person name="Cui X."/>
            <person name="Yuan T."/>
            <person name="Jiang B."/>
            <person name="Yang W."/>
            <person name="Lam T.T.-Y."/>
            <person name="Chang Q."/>
            <person name="Ding S."/>
            <person name="Wang X."/>
            <person name="Zhu J."/>
            <person name="Ruan X."/>
            <person name="Zhao L."/>
            <person name="Wei J."/>
            <person name="Que T."/>
            <person name="Du C."/>
            <person name="Cheng J."/>
            <person name="Dai P."/>
            <person name="Han X."/>
            <person name="Huang E."/>
            <person name="Gao Y."/>
            <person name="Liu J."/>
            <person name="Shao H."/>
            <person name="Ye R."/>
            <person name="Li L."/>
            <person name="Wei W."/>
            <person name="Wang X."/>
            <person name="Wang C."/>
            <person name="Yang T."/>
            <person name="Huo Q."/>
            <person name="Li W."/>
            <person name="Guo W."/>
            <person name="Chen H."/>
            <person name="Zhou L."/>
            <person name="Ni X."/>
            <person name="Tian J."/>
            <person name="Zhou Y."/>
            <person name="Sheng Y."/>
            <person name="Liu T."/>
            <person name="Pan Y."/>
            <person name="Xia L."/>
            <person name="Li J."/>
            <person name="Zhao F."/>
            <person name="Cao W."/>
        </authorList>
    </citation>
    <scope>NUCLEOTIDE SEQUENCE</scope>
    <source>
        <strain evidence="1">Dsil-2018</strain>
    </source>
</reference>
<dbReference type="EMBL" id="CM023475">
    <property type="protein sequence ID" value="KAH7945745.1"/>
    <property type="molecule type" value="Genomic_DNA"/>
</dbReference>
<keyword evidence="2" id="KW-1185">Reference proteome</keyword>
<dbReference type="Proteomes" id="UP000821865">
    <property type="component" value="Chromosome 6"/>
</dbReference>
<gene>
    <name evidence="1" type="ORF">HPB49_015149</name>
</gene>
<comment type="caution">
    <text evidence="1">The sequence shown here is derived from an EMBL/GenBank/DDBJ whole genome shotgun (WGS) entry which is preliminary data.</text>
</comment>
<evidence type="ECO:0000313" key="1">
    <source>
        <dbReference type="EMBL" id="KAH7945745.1"/>
    </source>
</evidence>
<protein>
    <submittedName>
        <fullName evidence="1">Uncharacterized protein</fullName>
    </submittedName>
</protein>
<proteinExistence type="predicted"/>
<organism evidence="1 2">
    <name type="scientific">Dermacentor silvarum</name>
    <name type="common">Tick</name>
    <dbReference type="NCBI Taxonomy" id="543639"/>
    <lineage>
        <taxon>Eukaryota</taxon>
        <taxon>Metazoa</taxon>
        <taxon>Ecdysozoa</taxon>
        <taxon>Arthropoda</taxon>
        <taxon>Chelicerata</taxon>
        <taxon>Arachnida</taxon>
        <taxon>Acari</taxon>
        <taxon>Parasitiformes</taxon>
        <taxon>Ixodida</taxon>
        <taxon>Ixodoidea</taxon>
        <taxon>Ixodidae</taxon>
        <taxon>Rhipicephalinae</taxon>
        <taxon>Dermacentor</taxon>
    </lineage>
</organism>
<sequence>MVAVLSRASLALEKSLPSAEHEALLAQLICSEASERVQANLGALRSSEKQANFTTMRAVAEGMCEAGGAVPLNPLGV</sequence>
<accession>A0ACB8CLM4</accession>